<dbReference type="CDD" id="cd01536">
    <property type="entry name" value="PBP1_ABC_sugar_binding-like"/>
    <property type="match status" value="1"/>
</dbReference>
<dbReference type="Pfam" id="PF13407">
    <property type="entry name" value="Peripla_BP_4"/>
    <property type="match status" value="1"/>
</dbReference>
<proteinExistence type="inferred from homology"/>
<dbReference type="InterPro" id="IPR028082">
    <property type="entry name" value="Peripla_BP_I"/>
</dbReference>
<dbReference type="SUPFAM" id="SSF53822">
    <property type="entry name" value="Periplasmic binding protein-like I"/>
    <property type="match status" value="1"/>
</dbReference>
<dbReference type="OrthoDB" id="9814427at2"/>
<dbReference type="PANTHER" id="PTHR46847">
    <property type="entry name" value="D-ALLOSE-BINDING PERIPLASMIC PROTEIN-RELATED"/>
    <property type="match status" value="1"/>
</dbReference>
<evidence type="ECO:0000256" key="3">
    <source>
        <dbReference type="ARBA" id="ARBA00022729"/>
    </source>
</evidence>
<comment type="similarity">
    <text evidence="2">Belongs to the bacterial solute-binding protein 2 family.</text>
</comment>
<keyword evidence="5" id="KW-0762">Sugar transport</keyword>
<dbReference type="RefSeq" id="WP_075072496.1">
    <property type="nucleotide sequence ID" value="NZ_DF967972.1"/>
</dbReference>
<dbReference type="STRING" id="360412.LARV_00891"/>
<accession>A0A0S7BE60</accession>
<dbReference type="Gene3D" id="3.40.50.2300">
    <property type="match status" value="2"/>
</dbReference>
<keyword evidence="3" id="KW-0732">Signal</keyword>
<feature type="non-terminal residue" evidence="5">
    <location>
        <position position="1"/>
    </location>
</feature>
<evidence type="ECO:0000259" key="4">
    <source>
        <dbReference type="Pfam" id="PF13407"/>
    </source>
</evidence>
<protein>
    <submittedName>
        <fullName evidence="5">ABC-type sugar transport system, periplasmic component</fullName>
    </submittedName>
</protein>
<reference evidence="5" key="1">
    <citation type="submission" date="2015-07" db="EMBL/GenBank/DDBJ databases">
        <title>Draft Genome Sequences of Anaerolinea thermolimosa IMO-1, Bellilinea caldifistulae GOMI-1, Leptolinea tardivitalis YMTK-2, Levilinea saccharolytica KIBI-1,Longilinea arvoryzae KOME-1, Previously Described as Members of the Anaerolineaceae (Chloroflexi).</title>
        <authorList>
            <person name="Sekiguchi Y."/>
            <person name="Ohashi A."/>
            <person name="Matsuura N."/>
            <person name="Tourlousse M.D."/>
        </authorList>
    </citation>
    <scope>NUCLEOTIDE SEQUENCE [LARGE SCALE GENOMIC DNA]</scope>
    <source>
        <strain evidence="5">KOME-1</strain>
    </source>
</reference>
<dbReference type="Proteomes" id="UP000055060">
    <property type="component" value="Unassembled WGS sequence"/>
</dbReference>
<dbReference type="GO" id="GO:0030246">
    <property type="term" value="F:carbohydrate binding"/>
    <property type="evidence" value="ECO:0007669"/>
    <property type="project" value="UniProtKB-ARBA"/>
</dbReference>
<name>A0A0S7BE60_9CHLR</name>
<gene>
    <name evidence="5" type="ORF">LARV_00891</name>
</gene>
<organism evidence="5">
    <name type="scientific">Longilinea arvoryzae</name>
    <dbReference type="NCBI Taxonomy" id="360412"/>
    <lineage>
        <taxon>Bacteria</taxon>
        <taxon>Bacillati</taxon>
        <taxon>Chloroflexota</taxon>
        <taxon>Anaerolineae</taxon>
        <taxon>Anaerolineales</taxon>
        <taxon>Anaerolineaceae</taxon>
        <taxon>Longilinea</taxon>
    </lineage>
</organism>
<dbReference type="EMBL" id="DF967972">
    <property type="protein sequence ID" value="GAP13140.1"/>
    <property type="molecule type" value="Genomic_DNA"/>
</dbReference>
<evidence type="ECO:0000256" key="2">
    <source>
        <dbReference type="ARBA" id="ARBA00007639"/>
    </source>
</evidence>
<dbReference type="PANTHER" id="PTHR46847:SF1">
    <property type="entry name" value="D-ALLOSE-BINDING PERIPLASMIC PROTEIN-RELATED"/>
    <property type="match status" value="1"/>
</dbReference>
<sequence length="319" mass="34363">APAEATSAPAASGDVKTVKVCVSWNEKVHSLIQAWQDYFEAYGETYGPENGLKFDWIINVANGDATQQANNIQDCINQKVDVIVARAQDAGTIGASIEAAKAAGIPFITLDRTSTSGDPTTHVGEDSYLQAKTTATAFAQLLKDNNVEGKCIEVQGDLLDSNAVARHNAWKDIEAESKAWTTIAEVPTEWKAEKFYSGTLNALQAHPEANCLYVASDFAFSSVENALQAVGKLAPTGDPNHIWVAAEDVNPQGYTAMLKKYIDVGTTWEAYDVSVMLVQTITKIVKGETVDAKSLIAGRLATPATVDTLEHLYAKEYTD</sequence>
<comment type="subcellular location">
    <subcellularLocation>
        <location evidence="1">Cell envelope</location>
    </subcellularLocation>
</comment>
<evidence type="ECO:0000313" key="5">
    <source>
        <dbReference type="EMBL" id="GAP13140.1"/>
    </source>
</evidence>
<dbReference type="InterPro" id="IPR025997">
    <property type="entry name" value="SBP_2_dom"/>
</dbReference>
<evidence type="ECO:0000313" key="6">
    <source>
        <dbReference type="Proteomes" id="UP000055060"/>
    </source>
</evidence>
<keyword evidence="5" id="KW-0813">Transport</keyword>
<dbReference type="GO" id="GO:0030313">
    <property type="term" value="C:cell envelope"/>
    <property type="evidence" value="ECO:0007669"/>
    <property type="project" value="UniProtKB-SubCell"/>
</dbReference>
<evidence type="ECO:0000256" key="1">
    <source>
        <dbReference type="ARBA" id="ARBA00004196"/>
    </source>
</evidence>
<feature type="domain" description="Periplasmic binding protein" evidence="4">
    <location>
        <begin position="23"/>
        <end position="288"/>
    </location>
</feature>
<dbReference type="AlphaFoldDB" id="A0A0S7BE60"/>
<keyword evidence="6" id="KW-1185">Reference proteome</keyword>